<comment type="similarity">
    <text evidence="2">Belongs to the bacterial solute-binding protein 2 family.</text>
</comment>
<dbReference type="Pfam" id="PF13407">
    <property type="entry name" value="Peripla_BP_4"/>
    <property type="match status" value="1"/>
</dbReference>
<dbReference type="Proteomes" id="UP000617628">
    <property type="component" value="Unassembled WGS sequence"/>
</dbReference>
<dbReference type="GO" id="GO:0030313">
    <property type="term" value="C:cell envelope"/>
    <property type="evidence" value="ECO:0007669"/>
    <property type="project" value="UniProtKB-SubCell"/>
</dbReference>
<evidence type="ECO:0000256" key="3">
    <source>
        <dbReference type="ARBA" id="ARBA00022729"/>
    </source>
</evidence>
<evidence type="ECO:0000259" key="4">
    <source>
        <dbReference type="Pfam" id="PF13407"/>
    </source>
</evidence>
<feature type="domain" description="Periplasmic binding protein" evidence="4">
    <location>
        <begin position="35"/>
        <end position="297"/>
    </location>
</feature>
<keyword evidence="3" id="KW-0732">Signal</keyword>
<gene>
    <name evidence="5" type="ORF">JIN87_01745</name>
</gene>
<dbReference type="PROSITE" id="PS51257">
    <property type="entry name" value="PROKAR_LIPOPROTEIN"/>
    <property type="match status" value="1"/>
</dbReference>
<comment type="caution">
    <text evidence="5">The sequence shown here is derived from an EMBL/GenBank/DDBJ whole genome shotgun (WGS) entry which is preliminary data.</text>
</comment>
<dbReference type="CDD" id="cd19970">
    <property type="entry name" value="PBP1_ABC_sugar_binding-like"/>
    <property type="match status" value="1"/>
</dbReference>
<dbReference type="InterPro" id="IPR028082">
    <property type="entry name" value="Peripla_BP_I"/>
</dbReference>
<evidence type="ECO:0000313" key="5">
    <source>
        <dbReference type="EMBL" id="MBK1875568.1"/>
    </source>
</evidence>
<dbReference type="SUPFAM" id="SSF53822">
    <property type="entry name" value="Periplasmic binding protein-like I"/>
    <property type="match status" value="1"/>
</dbReference>
<dbReference type="Gene3D" id="3.40.50.2300">
    <property type="match status" value="2"/>
</dbReference>
<reference evidence="5" key="1">
    <citation type="submission" date="2021-01" db="EMBL/GenBank/DDBJ databases">
        <title>Modified the classification status of verrucomicrobia.</title>
        <authorList>
            <person name="Feng X."/>
        </authorList>
    </citation>
    <scope>NUCLEOTIDE SEQUENCE</scope>
    <source>
        <strain evidence="5">KCTC 13126</strain>
    </source>
</reference>
<dbReference type="PANTHER" id="PTHR46847">
    <property type="entry name" value="D-ALLOSE-BINDING PERIPLASMIC PROTEIN-RELATED"/>
    <property type="match status" value="1"/>
</dbReference>
<dbReference type="EMBL" id="JAENIL010000003">
    <property type="protein sequence ID" value="MBK1875568.1"/>
    <property type="molecule type" value="Genomic_DNA"/>
</dbReference>
<evidence type="ECO:0000313" key="6">
    <source>
        <dbReference type="Proteomes" id="UP000617628"/>
    </source>
</evidence>
<comment type="subcellular location">
    <subcellularLocation>
        <location evidence="1">Cell envelope</location>
    </subcellularLocation>
</comment>
<sequence length="311" mass="32220">MKITPFSSAFAALVLSLSFLGCSPKSDEADSKPEVALVMKSLANEFFQTMSKGAEDHAANNTESYSLIVNGIKNETDLGQQLNLVEQMVARGVDAIVIAPADSKALIPALKRATDAGVLVINIDNRLDKTAATQAGLNAPFVGPDNRAGAKAAASVLTEQLQSGDQVAIIEGVPTAFNGQQRRLGFEDALKESGAKIVSVQAGNWEMAKANTIAASLLTAHPNLKAILCANDSMALGAVAAIQAAGRTEVKVVGFDNISAIQPMIADGRVLATADQHGDQLAVYGIEAALAILAGEQAPADRTTAVDVISK</sequence>
<dbReference type="RefSeq" id="WP_200353786.1">
    <property type="nucleotide sequence ID" value="NZ_JAENIL010000003.1"/>
</dbReference>
<protein>
    <submittedName>
        <fullName evidence="5">Sugar ABC transporter substrate-binding protein</fullName>
    </submittedName>
</protein>
<dbReference type="InterPro" id="IPR025997">
    <property type="entry name" value="SBP_2_dom"/>
</dbReference>
<dbReference type="PANTHER" id="PTHR46847:SF1">
    <property type="entry name" value="D-ALLOSE-BINDING PERIPLASMIC PROTEIN-RELATED"/>
    <property type="match status" value="1"/>
</dbReference>
<dbReference type="GO" id="GO:0030246">
    <property type="term" value="F:carbohydrate binding"/>
    <property type="evidence" value="ECO:0007669"/>
    <property type="project" value="UniProtKB-ARBA"/>
</dbReference>
<evidence type="ECO:0000256" key="2">
    <source>
        <dbReference type="ARBA" id="ARBA00007639"/>
    </source>
</evidence>
<accession>A0A934RXW9</accession>
<proteinExistence type="inferred from homology"/>
<evidence type="ECO:0000256" key="1">
    <source>
        <dbReference type="ARBA" id="ARBA00004196"/>
    </source>
</evidence>
<organism evidence="5 6">
    <name type="scientific">Pelagicoccus mobilis</name>
    <dbReference type="NCBI Taxonomy" id="415221"/>
    <lineage>
        <taxon>Bacteria</taxon>
        <taxon>Pseudomonadati</taxon>
        <taxon>Verrucomicrobiota</taxon>
        <taxon>Opitutia</taxon>
        <taxon>Puniceicoccales</taxon>
        <taxon>Pelagicoccaceae</taxon>
        <taxon>Pelagicoccus</taxon>
    </lineage>
</organism>
<name>A0A934RXW9_9BACT</name>
<dbReference type="AlphaFoldDB" id="A0A934RXW9"/>
<keyword evidence="6" id="KW-1185">Reference proteome</keyword>